<proteinExistence type="predicted"/>
<feature type="chain" id="PRO_5047462302" description="Outer membrane protein beta-barrel domain-containing protein" evidence="1">
    <location>
        <begin position="20"/>
        <end position="309"/>
    </location>
</feature>
<dbReference type="Proteomes" id="UP001597112">
    <property type="component" value="Unassembled WGS sequence"/>
</dbReference>
<name>A0ABW3K3R1_9BACT</name>
<dbReference type="RefSeq" id="WP_377580107.1">
    <property type="nucleotide sequence ID" value="NZ_JBHTKA010000004.1"/>
</dbReference>
<comment type="caution">
    <text evidence="2">The sequence shown here is derived from an EMBL/GenBank/DDBJ whole genome shotgun (WGS) entry which is preliminary data.</text>
</comment>
<evidence type="ECO:0000313" key="2">
    <source>
        <dbReference type="EMBL" id="MFD1000655.1"/>
    </source>
</evidence>
<evidence type="ECO:0000313" key="3">
    <source>
        <dbReference type="Proteomes" id="UP001597112"/>
    </source>
</evidence>
<evidence type="ECO:0008006" key="4">
    <source>
        <dbReference type="Google" id="ProtNLM"/>
    </source>
</evidence>
<keyword evidence="3" id="KW-1185">Reference proteome</keyword>
<gene>
    <name evidence="2" type="ORF">ACFQ21_15120</name>
</gene>
<evidence type="ECO:0000256" key="1">
    <source>
        <dbReference type="SAM" id="SignalP"/>
    </source>
</evidence>
<protein>
    <recommendedName>
        <fullName evidence="4">Outer membrane protein beta-barrel domain-containing protein</fullName>
    </recommendedName>
</protein>
<accession>A0ABW3K3R1</accession>
<dbReference type="EMBL" id="JBHTKA010000004">
    <property type="protein sequence ID" value="MFD1000655.1"/>
    <property type="molecule type" value="Genomic_DNA"/>
</dbReference>
<reference evidence="3" key="1">
    <citation type="journal article" date="2019" name="Int. J. Syst. Evol. Microbiol.">
        <title>The Global Catalogue of Microorganisms (GCM) 10K type strain sequencing project: providing services to taxonomists for standard genome sequencing and annotation.</title>
        <authorList>
            <consortium name="The Broad Institute Genomics Platform"/>
            <consortium name="The Broad Institute Genome Sequencing Center for Infectious Disease"/>
            <person name="Wu L."/>
            <person name="Ma J."/>
        </authorList>
    </citation>
    <scope>NUCLEOTIDE SEQUENCE [LARGE SCALE GENOMIC DNA]</scope>
    <source>
        <strain evidence="3">CCUG 58938</strain>
    </source>
</reference>
<sequence>MKKIYMSMLFSAFAITAIAQEITTTTAAEAPVLKSKKGEAYLPVAGEWGLGVSANPFLDYLGNFLNGYDSFNDGPNFEFASNPANNIAVFGKLIKDANTAYRFRFNVGIRSNTNKAVVSQNQLNPDPAYPAFTDDWQKVNTTAIVIAPGIEKRRGSTRLQGVYGAELVLGFNNTKVSYDYGNPMSADFNAPITNDFDNYGYGDNILGGNEAAASVRVVEDKSGSNFLVGARGFIGVEYFFAPKISIGGEFGYMLGFQTQRRATITAETWDAASVNTREVKIDEYRDGGVTSLGIGLDNLSGTINLLFYF</sequence>
<keyword evidence="1" id="KW-0732">Signal</keyword>
<feature type="signal peptide" evidence="1">
    <location>
        <begin position="1"/>
        <end position="19"/>
    </location>
</feature>
<organism evidence="2 3">
    <name type="scientific">Ohtaekwangia kribbensis</name>
    <dbReference type="NCBI Taxonomy" id="688913"/>
    <lineage>
        <taxon>Bacteria</taxon>
        <taxon>Pseudomonadati</taxon>
        <taxon>Bacteroidota</taxon>
        <taxon>Cytophagia</taxon>
        <taxon>Cytophagales</taxon>
        <taxon>Fulvivirgaceae</taxon>
        <taxon>Ohtaekwangia</taxon>
    </lineage>
</organism>